<dbReference type="InterPro" id="IPR013752">
    <property type="entry name" value="KPA_reductase"/>
</dbReference>
<dbReference type="InterPro" id="IPR008927">
    <property type="entry name" value="6-PGluconate_DH-like_C_sf"/>
</dbReference>
<comment type="similarity">
    <text evidence="1 4">Belongs to the ketopantoate reductase family.</text>
</comment>
<name>A0A4R8MCH9_9BACT</name>
<feature type="domain" description="Ketopantoate reductase C-terminal" evidence="6">
    <location>
        <begin position="179"/>
        <end position="301"/>
    </location>
</feature>
<dbReference type="SUPFAM" id="SSF51735">
    <property type="entry name" value="NAD(P)-binding Rossmann-fold domains"/>
    <property type="match status" value="1"/>
</dbReference>
<protein>
    <recommendedName>
        <fullName evidence="4">2-dehydropantoate 2-reductase</fullName>
        <ecNumber evidence="4">1.1.1.169</ecNumber>
    </recommendedName>
    <alternativeName>
        <fullName evidence="4">Ketopantoate reductase</fullName>
    </alternativeName>
</protein>
<keyword evidence="8" id="KW-1185">Reference proteome</keyword>
<evidence type="ECO:0000256" key="3">
    <source>
        <dbReference type="ARBA" id="ARBA00023002"/>
    </source>
</evidence>
<keyword evidence="3 4" id="KW-0560">Oxidoreductase</keyword>
<gene>
    <name evidence="7" type="ORF">C8D99_10255</name>
</gene>
<dbReference type="InterPro" id="IPR003710">
    <property type="entry name" value="ApbA"/>
</dbReference>
<comment type="catalytic activity">
    <reaction evidence="4">
        <text>(R)-pantoate + NADP(+) = 2-dehydropantoate + NADPH + H(+)</text>
        <dbReference type="Rhea" id="RHEA:16233"/>
        <dbReference type="ChEBI" id="CHEBI:11561"/>
        <dbReference type="ChEBI" id="CHEBI:15378"/>
        <dbReference type="ChEBI" id="CHEBI:15980"/>
        <dbReference type="ChEBI" id="CHEBI:57783"/>
        <dbReference type="ChEBI" id="CHEBI:58349"/>
        <dbReference type="EC" id="1.1.1.169"/>
    </reaction>
</comment>
<keyword evidence="4" id="KW-0566">Pantothenate biosynthesis</keyword>
<keyword evidence="2 4" id="KW-0521">NADP</keyword>
<dbReference type="Proteomes" id="UP000295066">
    <property type="component" value="Unassembled WGS sequence"/>
</dbReference>
<evidence type="ECO:0000256" key="4">
    <source>
        <dbReference type="RuleBase" id="RU362068"/>
    </source>
</evidence>
<organism evidence="7 8">
    <name type="scientific">Aminivibrio pyruvatiphilus</name>
    <dbReference type="NCBI Taxonomy" id="1005740"/>
    <lineage>
        <taxon>Bacteria</taxon>
        <taxon>Thermotogati</taxon>
        <taxon>Synergistota</taxon>
        <taxon>Synergistia</taxon>
        <taxon>Synergistales</taxon>
        <taxon>Aminobacteriaceae</taxon>
        <taxon>Aminivibrio</taxon>
    </lineage>
</organism>
<dbReference type="EMBL" id="SORI01000002">
    <property type="protein sequence ID" value="TDY63074.1"/>
    <property type="molecule type" value="Genomic_DNA"/>
</dbReference>
<dbReference type="SUPFAM" id="SSF48179">
    <property type="entry name" value="6-phosphogluconate dehydrogenase C-terminal domain-like"/>
    <property type="match status" value="1"/>
</dbReference>
<evidence type="ECO:0000313" key="7">
    <source>
        <dbReference type="EMBL" id="TDY63074.1"/>
    </source>
</evidence>
<dbReference type="AlphaFoldDB" id="A0A4R8MCH9"/>
<dbReference type="InterPro" id="IPR013328">
    <property type="entry name" value="6PGD_dom2"/>
</dbReference>
<dbReference type="UniPathway" id="UPA00028">
    <property type="reaction ID" value="UER00004"/>
</dbReference>
<dbReference type="NCBIfam" id="TIGR00745">
    <property type="entry name" value="apbA_panE"/>
    <property type="match status" value="1"/>
</dbReference>
<dbReference type="PANTHER" id="PTHR21708:SF26">
    <property type="entry name" value="2-DEHYDROPANTOATE 2-REDUCTASE"/>
    <property type="match status" value="1"/>
</dbReference>
<evidence type="ECO:0000259" key="5">
    <source>
        <dbReference type="Pfam" id="PF02558"/>
    </source>
</evidence>
<dbReference type="Gene3D" id="1.10.1040.10">
    <property type="entry name" value="N-(1-d-carboxylethyl)-l-norvaline Dehydrogenase, domain 2"/>
    <property type="match status" value="1"/>
</dbReference>
<evidence type="ECO:0000256" key="2">
    <source>
        <dbReference type="ARBA" id="ARBA00022857"/>
    </source>
</evidence>
<proteinExistence type="inferred from homology"/>
<dbReference type="Gene3D" id="3.40.50.720">
    <property type="entry name" value="NAD(P)-binding Rossmann-like Domain"/>
    <property type="match status" value="1"/>
</dbReference>
<dbReference type="OrthoDB" id="9800163at2"/>
<evidence type="ECO:0000259" key="6">
    <source>
        <dbReference type="Pfam" id="PF08546"/>
    </source>
</evidence>
<dbReference type="GO" id="GO:0005737">
    <property type="term" value="C:cytoplasm"/>
    <property type="evidence" value="ECO:0007669"/>
    <property type="project" value="TreeGrafter"/>
</dbReference>
<dbReference type="InterPro" id="IPR013332">
    <property type="entry name" value="KPR_N"/>
</dbReference>
<comment type="pathway">
    <text evidence="4">Cofactor biosynthesis; (R)-pantothenate biosynthesis; (R)-pantoate from 3-methyl-2-oxobutanoate: step 2/2.</text>
</comment>
<reference evidence="7 8" key="1">
    <citation type="submission" date="2019-03" db="EMBL/GenBank/DDBJ databases">
        <title>Genomic Encyclopedia of Type Strains, Phase IV (KMG-IV): sequencing the most valuable type-strain genomes for metagenomic binning, comparative biology and taxonomic classification.</title>
        <authorList>
            <person name="Goeker M."/>
        </authorList>
    </citation>
    <scope>NUCLEOTIDE SEQUENCE [LARGE SCALE GENOMIC DNA]</scope>
    <source>
        <strain evidence="7 8">DSM 25964</strain>
    </source>
</reference>
<dbReference type="GO" id="GO:0015940">
    <property type="term" value="P:pantothenate biosynthetic process"/>
    <property type="evidence" value="ECO:0007669"/>
    <property type="project" value="UniProtKB-UniPathway"/>
</dbReference>
<dbReference type="Pfam" id="PF02558">
    <property type="entry name" value="ApbA"/>
    <property type="match status" value="1"/>
</dbReference>
<dbReference type="EC" id="1.1.1.169" evidence="4"/>
<dbReference type="Pfam" id="PF08546">
    <property type="entry name" value="ApbA_C"/>
    <property type="match status" value="1"/>
</dbReference>
<dbReference type="InterPro" id="IPR051402">
    <property type="entry name" value="KPR-Related"/>
</dbReference>
<comment type="function">
    <text evidence="4">Catalyzes the NADPH-dependent reduction of ketopantoate into pantoic acid.</text>
</comment>
<evidence type="ECO:0000313" key="8">
    <source>
        <dbReference type="Proteomes" id="UP000295066"/>
    </source>
</evidence>
<dbReference type="GO" id="GO:0008677">
    <property type="term" value="F:2-dehydropantoate 2-reductase activity"/>
    <property type="evidence" value="ECO:0007669"/>
    <property type="project" value="UniProtKB-EC"/>
</dbReference>
<dbReference type="PANTHER" id="PTHR21708">
    <property type="entry name" value="PROBABLE 2-DEHYDROPANTOATE 2-REDUCTASE"/>
    <property type="match status" value="1"/>
</dbReference>
<accession>A0A4R8MCH9</accession>
<dbReference type="RefSeq" id="WP_133955891.1">
    <property type="nucleotide sequence ID" value="NZ_SORI01000002.1"/>
</dbReference>
<evidence type="ECO:0000256" key="1">
    <source>
        <dbReference type="ARBA" id="ARBA00007870"/>
    </source>
</evidence>
<feature type="domain" description="Ketopantoate reductase N-terminal" evidence="5">
    <location>
        <begin position="3"/>
        <end position="150"/>
    </location>
</feature>
<comment type="caution">
    <text evidence="7">The sequence shown here is derived from an EMBL/GenBank/DDBJ whole genome shotgun (WGS) entry which is preliminary data.</text>
</comment>
<dbReference type="InterPro" id="IPR036291">
    <property type="entry name" value="NAD(P)-bd_dom_sf"/>
</dbReference>
<sequence length="307" mass="32852">MKIAVFGIGGVGGFVGGALAKSHAETCFFARGENLEAIRAKGLRVESSVLGDFVARPKRASDRAEEFGIMDAVFVCCKGYSLKEACGAISPVVGPETAVIPLLNGVIVSDIMEPLLPPCILADGTIRVFSRLEKPGHIIQSMEMCSIAFGMKDGSRPARLDELASVLNTAGIRTAVSENILVDSWSKYALMCGNSVMFCYYDGPAGTVREDPHHESVLRAVTGELVAVAAAKGVTLPADTADKAAAFFSKMEPDAMSSLYRDLSSGKPVNQTELDHIIGRMVEMGRQTGVPTPYHRIAYERFASRQD</sequence>